<feature type="transmembrane region" description="Helical" evidence="1">
    <location>
        <begin position="29"/>
        <end position="49"/>
    </location>
</feature>
<evidence type="ECO:0000313" key="2">
    <source>
        <dbReference type="EMBL" id="QJI02125.1"/>
    </source>
</evidence>
<keyword evidence="1" id="KW-1133">Transmembrane helix</keyword>
<feature type="transmembrane region" description="Helical" evidence="1">
    <location>
        <begin position="7"/>
        <end position="23"/>
    </location>
</feature>
<evidence type="ECO:0000256" key="1">
    <source>
        <dbReference type="SAM" id="Phobius"/>
    </source>
</evidence>
<reference evidence="2" key="1">
    <citation type="submission" date="2020-03" db="EMBL/GenBank/DDBJ databases">
        <title>The deep terrestrial virosphere.</title>
        <authorList>
            <person name="Holmfeldt K."/>
            <person name="Nilsson E."/>
            <person name="Simone D."/>
            <person name="Lopez-Fernandez M."/>
            <person name="Wu X."/>
            <person name="de Brujin I."/>
            <person name="Lundin D."/>
            <person name="Andersson A."/>
            <person name="Bertilsson S."/>
            <person name="Dopson M."/>
        </authorList>
    </citation>
    <scope>NUCLEOTIDE SEQUENCE</scope>
    <source>
        <strain evidence="2">TM448B02932</strain>
    </source>
</reference>
<organism evidence="2">
    <name type="scientific">viral metagenome</name>
    <dbReference type="NCBI Taxonomy" id="1070528"/>
    <lineage>
        <taxon>unclassified sequences</taxon>
        <taxon>metagenomes</taxon>
        <taxon>organismal metagenomes</taxon>
    </lineage>
</organism>
<protein>
    <submittedName>
        <fullName evidence="2">Uncharacterized protein</fullName>
    </submittedName>
</protein>
<sequence>MKWQPKDVIACIIIVACFVLLILGKDSVVTWTLLGVVGAYYGIDLTPWFKIGRRHPPKEEG</sequence>
<name>A0A6M3XVV5_9ZZZZ</name>
<dbReference type="EMBL" id="MT144976">
    <property type="protein sequence ID" value="QJI02125.1"/>
    <property type="molecule type" value="Genomic_DNA"/>
</dbReference>
<accession>A0A6M3XVV5</accession>
<dbReference type="AlphaFoldDB" id="A0A6M3XVV5"/>
<keyword evidence="1" id="KW-0812">Transmembrane</keyword>
<proteinExistence type="predicted"/>
<gene>
    <name evidence="2" type="ORF">TM448B02932_0005</name>
</gene>
<keyword evidence="1" id="KW-0472">Membrane</keyword>